<dbReference type="SUPFAM" id="SSF48695">
    <property type="entry name" value="Multiheme cytochromes"/>
    <property type="match status" value="1"/>
</dbReference>
<evidence type="ECO:0000256" key="5">
    <source>
        <dbReference type="ARBA" id="ARBA00023004"/>
    </source>
</evidence>
<evidence type="ECO:0000259" key="7">
    <source>
        <dbReference type="Pfam" id="PF02085"/>
    </source>
</evidence>
<gene>
    <name evidence="8" type="ORF">KI809_03505</name>
</gene>
<feature type="binding site" description="axial binding residue" evidence="6">
    <location>
        <position position="43"/>
    </location>
    <ligand>
        <name>heme c</name>
        <dbReference type="ChEBI" id="CHEBI:61717"/>
        <label>1</label>
    </ligand>
    <ligandPart>
        <name>Fe</name>
        <dbReference type="ChEBI" id="CHEBI:18248"/>
    </ligandPart>
</feature>
<keyword evidence="2 6" id="KW-0349">Heme</keyword>
<feature type="binding site" description="covalent" evidence="6">
    <location>
        <position position="67"/>
    </location>
    <ligand>
        <name>heme c</name>
        <dbReference type="ChEBI" id="CHEBI:61717"/>
        <label>1</label>
    </ligand>
</feature>
<dbReference type="Gene3D" id="3.90.10.10">
    <property type="entry name" value="Cytochrome C3"/>
    <property type="match status" value="1"/>
</dbReference>
<dbReference type="Pfam" id="PF02085">
    <property type="entry name" value="Cytochrom_CIII"/>
    <property type="match status" value="1"/>
</dbReference>
<dbReference type="GO" id="GO:0020037">
    <property type="term" value="F:heme binding"/>
    <property type="evidence" value="ECO:0007669"/>
    <property type="project" value="InterPro"/>
</dbReference>
<evidence type="ECO:0000313" key="9">
    <source>
        <dbReference type="Proteomes" id="UP000811899"/>
    </source>
</evidence>
<comment type="cofactor">
    <cofactor evidence="6">
        <name>heme c</name>
        <dbReference type="ChEBI" id="CHEBI:61717"/>
    </cofactor>
    <text evidence="6">Binds 4 heme c groups covalently per monomer.</text>
</comment>
<dbReference type="PRINTS" id="PR00609">
    <property type="entry name" value="CYTOCHROMEC3"/>
</dbReference>
<feature type="domain" description="Class III cytochrome C" evidence="7">
    <location>
        <begin position="32"/>
        <end position="75"/>
    </location>
</feature>
<dbReference type="Proteomes" id="UP000811899">
    <property type="component" value="Unassembled WGS sequence"/>
</dbReference>
<evidence type="ECO:0000256" key="3">
    <source>
        <dbReference type="ARBA" id="ARBA00022723"/>
    </source>
</evidence>
<dbReference type="InterPro" id="IPR036280">
    <property type="entry name" value="Multihaem_cyt_sf"/>
</dbReference>
<organism evidence="8 9">
    <name type="scientific">Geoanaerobacter pelophilus</name>
    <dbReference type="NCBI Taxonomy" id="60036"/>
    <lineage>
        <taxon>Bacteria</taxon>
        <taxon>Pseudomonadati</taxon>
        <taxon>Thermodesulfobacteriota</taxon>
        <taxon>Desulfuromonadia</taxon>
        <taxon>Geobacterales</taxon>
        <taxon>Geobacteraceae</taxon>
        <taxon>Geoanaerobacter</taxon>
    </lineage>
</organism>
<feature type="binding site" description="axial binding residue" evidence="6">
    <location>
        <position position="138"/>
    </location>
    <ligand>
        <name>heme c</name>
        <dbReference type="ChEBI" id="CHEBI:61717"/>
        <label>1</label>
    </ligand>
    <ligandPart>
        <name>Fe</name>
        <dbReference type="ChEBI" id="CHEBI:18248"/>
    </ligandPart>
</feature>
<keyword evidence="9" id="KW-1185">Reference proteome</keyword>
<dbReference type="GO" id="GO:0046872">
    <property type="term" value="F:metal ion binding"/>
    <property type="evidence" value="ECO:0007669"/>
    <property type="project" value="UniProtKB-KW"/>
</dbReference>
<keyword evidence="5 6" id="KW-0408">Iron</keyword>
<evidence type="ECO:0000313" key="8">
    <source>
        <dbReference type="EMBL" id="MBT0663359.1"/>
    </source>
</evidence>
<evidence type="ECO:0000256" key="6">
    <source>
        <dbReference type="PIRSR" id="PIRSR602322-1"/>
    </source>
</evidence>
<reference evidence="8 9" key="1">
    <citation type="submission" date="2021-05" db="EMBL/GenBank/DDBJ databases">
        <title>The draft genome of Geobacter pelophilus DSM 12255.</title>
        <authorList>
            <person name="Xu Z."/>
            <person name="Masuda Y."/>
            <person name="Itoh H."/>
            <person name="Senoo K."/>
        </authorList>
    </citation>
    <scope>NUCLEOTIDE SEQUENCE [LARGE SCALE GENOMIC DNA]</scope>
    <source>
        <strain evidence="8 9">DSM 12255</strain>
    </source>
</reference>
<dbReference type="CDD" id="cd08168">
    <property type="entry name" value="Cytochrom_C3"/>
    <property type="match status" value="1"/>
</dbReference>
<evidence type="ECO:0000256" key="2">
    <source>
        <dbReference type="ARBA" id="ARBA00022617"/>
    </source>
</evidence>
<accession>A0AAW4KYB7</accession>
<protein>
    <submittedName>
        <fullName evidence="8">Cytochrome c family protein</fullName>
    </submittedName>
</protein>
<feature type="binding site" description="axial binding residue" evidence="6">
    <location>
        <position position="137"/>
    </location>
    <ligand>
        <name>heme c</name>
        <dbReference type="ChEBI" id="CHEBI:61717"/>
        <label>4</label>
    </ligand>
    <ligandPart>
        <name>Fe</name>
        <dbReference type="ChEBI" id="CHEBI:18248"/>
    </ligandPart>
</feature>
<sequence>MLAIATATFTLSQPQQAAAIPDNISIDPIEGLYQKVNFNHAAHIKAVFDCAVCHHHTTGTLVNDPNCIRCHKTSNPTKTVACRNCHKKDPFSVEAMKEREANPNRYHNDTPGLKGAYHQSCLGCHKKMNGPTGCQDCHKRKAEGDAMFNAGEFAPKKPAGKGHGGH</sequence>
<proteinExistence type="predicted"/>
<keyword evidence="4" id="KW-0249">Electron transport</keyword>
<dbReference type="InterPro" id="IPR002322">
    <property type="entry name" value="Cyt_c_III"/>
</dbReference>
<keyword evidence="1" id="KW-0813">Transport</keyword>
<dbReference type="AlphaFoldDB" id="A0AAW4KYB7"/>
<dbReference type="InterPro" id="IPR020942">
    <property type="entry name" value="Cyt_c_III_dom"/>
</dbReference>
<feature type="binding site" description="axial binding residue" evidence="6">
    <location>
        <position position="121"/>
    </location>
    <ligand>
        <name>heme c</name>
        <dbReference type="ChEBI" id="CHEBI:61717"/>
        <label>1</label>
    </ligand>
    <ligandPart>
        <name>Fe</name>
        <dbReference type="ChEBI" id="CHEBI:18248"/>
    </ligandPart>
</feature>
<keyword evidence="3 6" id="KW-0479">Metal-binding</keyword>
<feature type="binding site" description="axial binding residue" evidence="6">
    <location>
        <position position="71"/>
    </location>
    <ligand>
        <name>heme c</name>
        <dbReference type="ChEBI" id="CHEBI:61717"/>
        <label>1</label>
    </ligand>
    <ligandPart>
        <name>Fe</name>
        <dbReference type="ChEBI" id="CHEBI:18248"/>
    </ligandPart>
</feature>
<comment type="caution">
    <text evidence="8">The sequence shown here is derived from an EMBL/GenBank/DDBJ whole genome shotgun (WGS) entry which is preliminary data.</text>
</comment>
<feature type="binding site" description="axial binding residue" evidence="6">
    <location>
        <position position="40"/>
    </location>
    <ligand>
        <name>heme c</name>
        <dbReference type="ChEBI" id="CHEBI:61717"/>
        <label>1</label>
    </ligand>
    <ligandPart>
        <name>Fe</name>
        <dbReference type="ChEBI" id="CHEBI:18248"/>
    </ligandPart>
</feature>
<feature type="binding site" description="axial binding residue" evidence="6">
    <location>
        <position position="134"/>
    </location>
    <ligand>
        <name>heme c</name>
        <dbReference type="ChEBI" id="CHEBI:61717"/>
        <label>1</label>
    </ligand>
    <ligandPart>
        <name>Fe</name>
        <dbReference type="ChEBI" id="CHEBI:18248"/>
    </ligandPart>
</feature>
<dbReference type="EMBL" id="JAHCVJ010000001">
    <property type="protein sequence ID" value="MBT0663359.1"/>
    <property type="molecule type" value="Genomic_DNA"/>
</dbReference>
<name>A0AAW4KYB7_9BACT</name>
<feature type="binding site" description="axial binding residue" evidence="6">
    <location>
        <position position="125"/>
    </location>
    <ligand>
        <name>heme c</name>
        <dbReference type="ChEBI" id="CHEBI:61717"/>
        <label>1</label>
    </ligand>
    <ligandPart>
        <name>Fe</name>
        <dbReference type="ChEBI" id="CHEBI:18248"/>
    </ligandPart>
</feature>
<dbReference type="GO" id="GO:0009055">
    <property type="term" value="F:electron transfer activity"/>
    <property type="evidence" value="ECO:0007669"/>
    <property type="project" value="InterPro"/>
</dbReference>
<evidence type="ECO:0000256" key="1">
    <source>
        <dbReference type="ARBA" id="ARBA00022448"/>
    </source>
</evidence>
<evidence type="ECO:0000256" key="4">
    <source>
        <dbReference type="ARBA" id="ARBA00022982"/>
    </source>
</evidence>
<feature type="binding site" description="axial binding residue" evidence="6">
    <location>
        <position position="124"/>
    </location>
    <ligand>
        <name>heme c</name>
        <dbReference type="ChEBI" id="CHEBI:61717"/>
        <label>1</label>
    </ligand>
    <ligandPart>
        <name>Fe</name>
        <dbReference type="ChEBI" id="CHEBI:18248"/>
    </ligandPart>
</feature>
<feature type="binding site" description="axial binding residue" evidence="6">
    <location>
        <position position="70"/>
    </location>
    <ligand>
        <name>heme c</name>
        <dbReference type="ChEBI" id="CHEBI:61717"/>
        <label>1</label>
    </ligand>
    <ligandPart>
        <name>Fe</name>
        <dbReference type="ChEBI" id="CHEBI:18248"/>
    </ligandPart>
</feature>
<feature type="binding site" description="covalent" evidence="6">
    <location>
        <position position="85"/>
    </location>
    <ligand>
        <name>heme c</name>
        <dbReference type="ChEBI" id="CHEBI:61717"/>
        <label>2</label>
    </ligand>
</feature>